<dbReference type="InterPro" id="IPR009003">
    <property type="entry name" value="Peptidase_S1_PA"/>
</dbReference>
<dbReference type="GO" id="GO:0004252">
    <property type="term" value="F:serine-type endopeptidase activity"/>
    <property type="evidence" value="ECO:0007669"/>
    <property type="project" value="InterPro"/>
</dbReference>
<organism evidence="6 7">
    <name type="scientific">Candidatus Enterocloster excrementigallinarum</name>
    <dbReference type="NCBI Taxonomy" id="2838558"/>
    <lineage>
        <taxon>Bacteria</taxon>
        <taxon>Bacillati</taxon>
        <taxon>Bacillota</taxon>
        <taxon>Clostridia</taxon>
        <taxon>Lachnospirales</taxon>
        <taxon>Lachnospiraceae</taxon>
        <taxon>Enterocloster</taxon>
    </lineage>
</organism>
<evidence type="ECO:0000259" key="5">
    <source>
        <dbReference type="PROSITE" id="PS50106"/>
    </source>
</evidence>
<evidence type="ECO:0000313" key="7">
    <source>
        <dbReference type="Proteomes" id="UP000823863"/>
    </source>
</evidence>
<reference evidence="6" key="2">
    <citation type="submission" date="2021-04" db="EMBL/GenBank/DDBJ databases">
        <authorList>
            <person name="Gilroy R."/>
        </authorList>
    </citation>
    <scope>NUCLEOTIDE SEQUENCE</scope>
    <source>
        <strain evidence="6">CHK198-12963</strain>
    </source>
</reference>
<protein>
    <submittedName>
        <fullName evidence="6">Trypsin-like peptidase domain-containing protein</fullName>
    </submittedName>
</protein>
<feature type="compositionally biased region" description="Low complexity" evidence="3">
    <location>
        <begin position="129"/>
        <end position="144"/>
    </location>
</feature>
<feature type="compositionally biased region" description="Polar residues" evidence="3">
    <location>
        <begin position="117"/>
        <end position="128"/>
    </location>
</feature>
<feature type="region of interest" description="Disordered" evidence="3">
    <location>
        <begin position="1"/>
        <end position="72"/>
    </location>
</feature>
<reference evidence="6" key="1">
    <citation type="journal article" date="2021" name="PeerJ">
        <title>Extensive microbial diversity within the chicken gut microbiome revealed by metagenomics and culture.</title>
        <authorList>
            <person name="Gilroy R."/>
            <person name="Ravi A."/>
            <person name="Getino M."/>
            <person name="Pursley I."/>
            <person name="Horton D.L."/>
            <person name="Alikhan N.F."/>
            <person name="Baker D."/>
            <person name="Gharbi K."/>
            <person name="Hall N."/>
            <person name="Watson M."/>
            <person name="Adriaenssens E.M."/>
            <person name="Foster-Nyarko E."/>
            <person name="Jarju S."/>
            <person name="Secka A."/>
            <person name="Antonio M."/>
            <person name="Oren A."/>
            <person name="Chaudhuri R.R."/>
            <person name="La Ragione R."/>
            <person name="Hildebrand F."/>
            <person name="Pallen M.J."/>
        </authorList>
    </citation>
    <scope>NUCLEOTIDE SEQUENCE</scope>
    <source>
        <strain evidence="6">CHK198-12963</strain>
    </source>
</reference>
<dbReference type="PANTHER" id="PTHR43343">
    <property type="entry name" value="PEPTIDASE S12"/>
    <property type="match status" value="1"/>
</dbReference>
<feature type="region of interest" description="Disordered" evidence="3">
    <location>
        <begin position="117"/>
        <end position="144"/>
    </location>
</feature>
<dbReference type="Gene3D" id="2.30.42.10">
    <property type="match status" value="1"/>
</dbReference>
<dbReference type="Pfam" id="PF13365">
    <property type="entry name" value="Trypsin_2"/>
    <property type="match status" value="1"/>
</dbReference>
<feature type="compositionally biased region" description="Basic and acidic residues" evidence="3">
    <location>
        <begin position="53"/>
        <end position="65"/>
    </location>
</feature>
<evidence type="ECO:0000256" key="3">
    <source>
        <dbReference type="SAM" id="MobiDB-lite"/>
    </source>
</evidence>
<proteinExistence type="predicted"/>
<dbReference type="PRINTS" id="PR00834">
    <property type="entry name" value="PROTEASES2C"/>
</dbReference>
<dbReference type="InterPro" id="IPR001940">
    <property type="entry name" value="Peptidase_S1C"/>
</dbReference>
<keyword evidence="4" id="KW-1133">Transmembrane helix</keyword>
<dbReference type="Gene3D" id="2.40.10.120">
    <property type="match status" value="1"/>
</dbReference>
<dbReference type="InterPro" id="IPR051201">
    <property type="entry name" value="Chloro_Bact_Ser_Proteases"/>
</dbReference>
<keyword evidence="4" id="KW-0472">Membrane</keyword>
<keyword evidence="2" id="KW-0378">Hydrolase</keyword>
<feature type="compositionally biased region" description="Basic and acidic residues" evidence="3">
    <location>
        <begin position="1"/>
        <end position="44"/>
    </location>
</feature>
<dbReference type="SMART" id="SM00228">
    <property type="entry name" value="PDZ"/>
    <property type="match status" value="1"/>
</dbReference>
<feature type="transmembrane region" description="Helical" evidence="4">
    <location>
        <begin position="77"/>
        <end position="98"/>
    </location>
</feature>
<dbReference type="SUPFAM" id="SSF50156">
    <property type="entry name" value="PDZ domain-like"/>
    <property type="match status" value="1"/>
</dbReference>
<feature type="domain" description="PDZ" evidence="5">
    <location>
        <begin position="366"/>
        <end position="455"/>
    </location>
</feature>
<sequence length="474" mass="50433">MYEEDKRTYNHMDDDLSEKQKENPDQIRSDSHDAQNQQEQRKQEQWTQGPRMQDYRTPDYHTPEHRGKKNGGVAKKAAAVTAAAVLFGVVAGGVMTGVNLVGSRLVGLYGNTVTAETAAQESSESVPQTTTAQTSESATAVSSSTNIENIVEQAMPSVVAINDTMTVEQRNFFGMPQTYQATSSGSGIIVAQSDTELLIATNNHVVSGATDLEVTFTDDTAVSAAIKGTDSASDLAIIAVQLSDIPTDTMNKIKVATMGDSDQLKVGQQVIAIGNALGYGQSVTVGYVSALNRQITDENGIQHTYIQTDAAINPGNSGGALLDLNGNVIGINAAKNASTEVEGMGFAIPSSTAKDILDNLMTKQTRIAVGEDAQGYLGIRVTNIDAATSQAYGMPVGVYVYQIMPEGAAANSDLKEKDIITKFDGQSITTAQELTDMLTYYEKGSEVTLTVQTLTNGAYVEHDVTVTLGDKLEE</sequence>
<comment type="caution">
    <text evidence="6">The sequence shown here is derived from an EMBL/GenBank/DDBJ whole genome shotgun (WGS) entry which is preliminary data.</text>
</comment>
<evidence type="ECO:0000313" key="6">
    <source>
        <dbReference type="EMBL" id="HJC65454.1"/>
    </source>
</evidence>
<evidence type="ECO:0000256" key="2">
    <source>
        <dbReference type="ARBA" id="ARBA00022801"/>
    </source>
</evidence>
<accession>A0A9D2TD19</accession>
<dbReference type="GO" id="GO:0006508">
    <property type="term" value="P:proteolysis"/>
    <property type="evidence" value="ECO:0007669"/>
    <property type="project" value="UniProtKB-KW"/>
</dbReference>
<dbReference type="InterPro" id="IPR036034">
    <property type="entry name" value="PDZ_sf"/>
</dbReference>
<dbReference type="Pfam" id="PF13180">
    <property type="entry name" value="PDZ_2"/>
    <property type="match status" value="1"/>
</dbReference>
<dbReference type="Proteomes" id="UP000823863">
    <property type="component" value="Unassembled WGS sequence"/>
</dbReference>
<dbReference type="EMBL" id="DWWB01000006">
    <property type="protein sequence ID" value="HJC65454.1"/>
    <property type="molecule type" value="Genomic_DNA"/>
</dbReference>
<dbReference type="AlphaFoldDB" id="A0A9D2TD19"/>
<gene>
    <name evidence="6" type="ORF">H9931_01870</name>
</gene>
<evidence type="ECO:0000256" key="4">
    <source>
        <dbReference type="SAM" id="Phobius"/>
    </source>
</evidence>
<dbReference type="PROSITE" id="PS50106">
    <property type="entry name" value="PDZ"/>
    <property type="match status" value="1"/>
</dbReference>
<dbReference type="PANTHER" id="PTHR43343:SF3">
    <property type="entry name" value="PROTEASE DO-LIKE 8, CHLOROPLASTIC"/>
    <property type="match status" value="1"/>
</dbReference>
<dbReference type="SUPFAM" id="SSF50494">
    <property type="entry name" value="Trypsin-like serine proteases"/>
    <property type="match status" value="1"/>
</dbReference>
<keyword evidence="1" id="KW-0645">Protease</keyword>
<evidence type="ECO:0000256" key="1">
    <source>
        <dbReference type="ARBA" id="ARBA00022670"/>
    </source>
</evidence>
<name>A0A9D2TD19_9FIRM</name>
<keyword evidence="4" id="KW-0812">Transmembrane</keyword>
<dbReference type="InterPro" id="IPR001478">
    <property type="entry name" value="PDZ"/>
</dbReference>